<dbReference type="NCBIfam" id="TIGR00051">
    <property type="entry name" value="YbgC/FadM family acyl-CoA thioesterase"/>
    <property type="match status" value="1"/>
</dbReference>
<dbReference type="CDD" id="cd00586">
    <property type="entry name" value="4HBT"/>
    <property type="match status" value="1"/>
</dbReference>
<evidence type="ECO:0000256" key="1">
    <source>
        <dbReference type="ARBA" id="ARBA00005953"/>
    </source>
</evidence>
<proteinExistence type="inferred from homology"/>
<organism evidence="3">
    <name type="scientific">Thermosulfurimonas dismutans</name>
    <dbReference type="NCBI Taxonomy" id="999894"/>
    <lineage>
        <taxon>Bacteria</taxon>
        <taxon>Pseudomonadati</taxon>
        <taxon>Thermodesulfobacteriota</taxon>
        <taxon>Thermodesulfobacteria</taxon>
        <taxon>Thermodesulfobacteriales</taxon>
        <taxon>Thermodesulfobacteriaceae</taxon>
        <taxon>Thermosulfurimonas</taxon>
    </lineage>
</organism>
<keyword evidence="2" id="KW-0378">Hydrolase</keyword>
<evidence type="ECO:0000313" key="3">
    <source>
        <dbReference type="EMBL" id="HFC97824.1"/>
    </source>
</evidence>
<dbReference type="SUPFAM" id="SSF54637">
    <property type="entry name" value="Thioesterase/thiol ester dehydrase-isomerase"/>
    <property type="match status" value="1"/>
</dbReference>
<dbReference type="EMBL" id="DRMH01000068">
    <property type="protein sequence ID" value="HFC97824.1"/>
    <property type="molecule type" value="Genomic_DNA"/>
</dbReference>
<comment type="similarity">
    <text evidence="1">Belongs to the 4-hydroxybenzoyl-CoA thioesterase family.</text>
</comment>
<name>A0A7C3GUV5_9BACT</name>
<dbReference type="PIRSF" id="PIRSF003230">
    <property type="entry name" value="YbgC"/>
    <property type="match status" value="1"/>
</dbReference>
<sequence>MKVEYRVIYGDTDTGGVMYYANYLRLFEIGRTELLRQQGLTYRELEERRGLILPVAEAHIRYRAPARYDDLLEIHTRISEVRPHRVRFDYRILRQGRLLAEGYTVHAPVSREGRLQKFPPDILEFLRALSQENPSAG</sequence>
<comment type="caution">
    <text evidence="3">The sequence shown here is derived from an EMBL/GenBank/DDBJ whole genome shotgun (WGS) entry which is preliminary data.</text>
</comment>
<accession>A0A7C3GUV5</accession>
<dbReference type="Proteomes" id="UP000886043">
    <property type="component" value="Unassembled WGS sequence"/>
</dbReference>
<dbReference type="InterPro" id="IPR050563">
    <property type="entry name" value="4-hydroxybenzoyl-CoA_TE"/>
</dbReference>
<gene>
    <name evidence="3" type="ORF">ENJ40_05135</name>
</gene>
<dbReference type="AlphaFoldDB" id="A0A7C3GUV5"/>
<reference evidence="3" key="1">
    <citation type="journal article" date="2020" name="mSystems">
        <title>Genome- and Community-Level Interaction Insights into Carbon Utilization and Element Cycling Functions of Hydrothermarchaeota in Hydrothermal Sediment.</title>
        <authorList>
            <person name="Zhou Z."/>
            <person name="Liu Y."/>
            <person name="Xu W."/>
            <person name="Pan J."/>
            <person name="Luo Z.H."/>
            <person name="Li M."/>
        </authorList>
    </citation>
    <scope>NUCLEOTIDE SEQUENCE [LARGE SCALE GENOMIC DNA]</scope>
    <source>
        <strain evidence="3">HyVt-483</strain>
    </source>
</reference>
<dbReference type="InterPro" id="IPR029069">
    <property type="entry name" value="HotDog_dom_sf"/>
</dbReference>
<dbReference type="Pfam" id="PF13279">
    <property type="entry name" value="4HBT_2"/>
    <property type="match status" value="1"/>
</dbReference>
<dbReference type="Gene3D" id="3.10.129.10">
    <property type="entry name" value="Hotdog Thioesterase"/>
    <property type="match status" value="1"/>
</dbReference>
<dbReference type="GO" id="GO:0047617">
    <property type="term" value="F:fatty acyl-CoA hydrolase activity"/>
    <property type="evidence" value="ECO:0007669"/>
    <property type="project" value="TreeGrafter"/>
</dbReference>
<dbReference type="PANTHER" id="PTHR31793:SF27">
    <property type="entry name" value="NOVEL THIOESTERASE SUPERFAMILY DOMAIN AND SAPOSIN A-TYPE DOMAIN CONTAINING PROTEIN (0610012H03RIK)"/>
    <property type="match status" value="1"/>
</dbReference>
<dbReference type="InterPro" id="IPR006684">
    <property type="entry name" value="YbgC/YbaW"/>
</dbReference>
<protein>
    <submittedName>
        <fullName evidence="3">Acyl-CoA thioesterase</fullName>
    </submittedName>
</protein>
<evidence type="ECO:0000256" key="2">
    <source>
        <dbReference type="ARBA" id="ARBA00022801"/>
    </source>
</evidence>
<dbReference type="PANTHER" id="PTHR31793">
    <property type="entry name" value="4-HYDROXYBENZOYL-COA THIOESTERASE FAMILY MEMBER"/>
    <property type="match status" value="1"/>
</dbReference>